<dbReference type="EMBL" id="CP007514">
    <property type="protein sequence ID" value="AHY45930.1"/>
    <property type="molecule type" value="Genomic_DNA"/>
</dbReference>
<dbReference type="STRING" id="42256.RradSPS_0647"/>
<dbReference type="InterPro" id="IPR053226">
    <property type="entry name" value="Pyrrolopyrazine_biosynth_F"/>
</dbReference>
<accession>A0A023X1N9</accession>
<dbReference type="Proteomes" id="UP000025229">
    <property type="component" value="Chromosome"/>
</dbReference>
<dbReference type="InterPro" id="IPR027417">
    <property type="entry name" value="P-loop_NTPase"/>
</dbReference>
<dbReference type="Proteomes" id="UP001281130">
    <property type="component" value="Unassembled WGS sequence"/>
</dbReference>
<dbReference type="PANTHER" id="PTHR48419:SF1">
    <property type="entry name" value="SULFOTRANSFERASE DOMAIN-CONTAINING PROTEIN"/>
    <property type="match status" value="1"/>
</dbReference>
<dbReference type="Gene3D" id="3.40.50.300">
    <property type="entry name" value="P-loop containing nucleotide triphosphate hydrolases"/>
    <property type="match status" value="1"/>
</dbReference>
<dbReference type="SUPFAM" id="SSF52540">
    <property type="entry name" value="P-loop containing nucleoside triphosphate hydrolases"/>
    <property type="match status" value="1"/>
</dbReference>
<dbReference type="OrthoDB" id="272985at2"/>
<dbReference type="HOGENOM" id="CLU_033907_1_1_11"/>
<dbReference type="AlphaFoldDB" id="A0A023X1N9"/>
<sequence length="250" mass="28877">MSEKPTAEKPIALWAVPRSISTAFERYFVERGDFEVLHEPFGQSYYYSDERRSERYADEASPENGYDRVLEEVLRPREKRVFLKDMAYQAKPLIERDGQEFVSKFVNTFIVRDPKYVITSLAKMWPDFTLEEAGYDDVYKLFRMVVAGGEEAVVVDAMSFTEDPAGVMSRYCEKVGVPFEEGSLSWEERRVEQWESWDGWHEAAERSTGIKPATRKDPALSVELLEIYEACLPAYYKLAASAIPANITRR</sequence>
<reference evidence="2" key="2">
    <citation type="submission" date="2023-11" db="EMBL/GenBank/DDBJ databases">
        <title>MicrobeMod: A computational toolkit for identifying prokaryotic methylation and restriction-modification with nanopore sequencing.</title>
        <authorList>
            <person name="Crits-Christoph A."/>
            <person name="Kang S.C."/>
            <person name="Lee H."/>
            <person name="Ostrov N."/>
        </authorList>
    </citation>
    <scope>NUCLEOTIDE SEQUENCE</scope>
    <source>
        <strain evidence="2">ATCC 51242</strain>
    </source>
</reference>
<dbReference type="eggNOG" id="ENOG502Z954">
    <property type="taxonomic scope" value="Bacteria"/>
</dbReference>
<name>A0A023X1N9_RUBRA</name>
<dbReference type="PANTHER" id="PTHR48419">
    <property type="entry name" value="SULFOTRANSFERASE DOMAIN-CONTAINING PROTEIN"/>
    <property type="match status" value="1"/>
</dbReference>
<dbReference type="RefSeq" id="WP_038680679.1">
    <property type="nucleotide sequence ID" value="NZ_CP007514.1"/>
</dbReference>
<reference evidence="1 3" key="1">
    <citation type="submission" date="2014-03" db="EMBL/GenBank/DDBJ databases">
        <title>Complete genome sequence of the Radio-Resistant Rubrobacter radiotolerans RSPS-4.</title>
        <authorList>
            <person name="Egas C.C."/>
            <person name="Barroso C.C."/>
            <person name="Froufe H.J.C."/>
            <person name="Pacheco J.J."/>
            <person name="Albuquerque L.L."/>
            <person name="da Costa M.M.S."/>
        </authorList>
    </citation>
    <scope>NUCLEOTIDE SEQUENCE [LARGE SCALE GENOMIC DNA]</scope>
    <source>
        <strain evidence="1 3">RSPS-4</strain>
    </source>
</reference>
<keyword evidence="3" id="KW-1185">Reference proteome</keyword>
<organism evidence="1 3">
    <name type="scientific">Rubrobacter radiotolerans</name>
    <name type="common">Arthrobacter radiotolerans</name>
    <dbReference type="NCBI Taxonomy" id="42256"/>
    <lineage>
        <taxon>Bacteria</taxon>
        <taxon>Bacillati</taxon>
        <taxon>Actinomycetota</taxon>
        <taxon>Rubrobacteria</taxon>
        <taxon>Rubrobacterales</taxon>
        <taxon>Rubrobacteraceae</taxon>
        <taxon>Rubrobacter</taxon>
    </lineage>
</organism>
<proteinExistence type="predicted"/>
<dbReference type="KEGG" id="rrd:RradSPS_0647"/>
<dbReference type="EMBL" id="JAWXXX010000001">
    <property type="protein sequence ID" value="MDX5893344.1"/>
    <property type="molecule type" value="Genomic_DNA"/>
</dbReference>
<protein>
    <submittedName>
        <fullName evidence="2">Sulfotransferase family protein</fullName>
    </submittedName>
</protein>
<gene>
    <name evidence="1" type="ORF">RradSPS_0647</name>
    <name evidence="2" type="ORF">SIL72_04805</name>
</gene>
<dbReference type="PATRIC" id="fig|42256.3.peg.658"/>
<evidence type="ECO:0000313" key="3">
    <source>
        <dbReference type="Proteomes" id="UP000025229"/>
    </source>
</evidence>
<evidence type="ECO:0000313" key="2">
    <source>
        <dbReference type="EMBL" id="MDX5893344.1"/>
    </source>
</evidence>
<evidence type="ECO:0000313" key="1">
    <source>
        <dbReference type="EMBL" id="AHY45930.1"/>
    </source>
</evidence>
<dbReference type="Pfam" id="PF19798">
    <property type="entry name" value="Sulfotransfer_5"/>
    <property type="match status" value="1"/>
</dbReference>